<organism evidence="2 3">
    <name type="scientific">Phenylobacterium zucineum (strain HLK1)</name>
    <dbReference type="NCBI Taxonomy" id="450851"/>
    <lineage>
        <taxon>Bacteria</taxon>
        <taxon>Pseudomonadati</taxon>
        <taxon>Pseudomonadota</taxon>
        <taxon>Alphaproteobacteria</taxon>
        <taxon>Caulobacterales</taxon>
        <taxon>Caulobacteraceae</taxon>
        <taxon>Phenylobacterium</taxon>
    </lineage>
</organism>
<dbReference type="RefSeq" id="WP_012520803.1">
    <property type="nucleotide sequence ID" value="NC_011144.1"/>
</dbReference>
<dbReference type="SUPFAM" id="SSF53474">
    <property type="entry name" value="alpha/beta-Hydrolases"/>
    <property type="match status" value="1"/>
</dbReference>
<keyword evidence="2" id="KW-0378">Hydrolase</keyword>
<dbReference type="Gene3D" id="3.40.50.1820">
    <property type="entry name" value="alpha/beta hydrolase"/>
    <property type="match status" value="1"/>
</dbReference>
<keyword evidence="3" id="KW-1185">Reference proteome</keyword>
<evidence type="ECO:0000259" key="1">
    <source>
        <dbReference type="Pfam" id="PF12697"/>
    </source>
</evidence>
<dbReference type="Proteomes" id="UP000001868">
    <property type="component" value="Chromosome"/>
</dbReference>
<evidence type="ECO:0000313" key="2">
    <source>
        <dbReference type="EMBL" id="ACG76655.1"/>
    </source>
</evidence>
<accession>B4RD51</accession>
<dbReference type="ESTHER" id="phezh-b4rd51">
    <property type="family name" value="6_AlphaBeta_hydrolase"/>
</dbReference>
<dbReference type="InterPro" id="IPR029058">
    <property type="entry name" value="AB_hydrolase_fold"/>
</dbReference>
<dbReference type="GO" id="GO:0016787">
    <property type="term" value="F:hydrolase activity"/>
    <property type="evidence" value="ECO:0007669"/>
    <property type="project" value="UniProtKB-KW"/>
</dbReference>
<dbReference type="Pfam" id="PF12697">
    <property type="entry name" value="Abhydrolase_6"/>
    <property type="match status" value="1"/>
</dbReference>
<gene>
    <name evidence="2" type="ordered locus">PHZ_c0241</name>
</gene>
<sequence>MTTVVMAHGAFCGGWAFERFRAPFEARGWRVEAPDLRGHGGHAAMQGVAGASMADYAADLVRFCERLDEPPVLVGHSMGGLVCQMAARRVRPRAMVLLAPSPPWGVAGSSVEEAITAVGVNLLDPFFSGAVAPDRALMRRHSLDRVPRPYREQVLARVGPESARALREVLNWWLDPFMTTSVGPGPLPAPGLVVAGGQDVVHPPATARRTAERIGAAYREMPQMSHWLPAEPGWEAVADLALDWLEGQARAAA</sequence>
<dbReference type="eggNOG" id="COG2267">
    <property type="taxonomic scope" value="Bacteria"/>
</dbReference>
<name>B4RD51_PHEZH</name>
<evidence type="ECO:0000313" key="3">
    <source>
        <dbReference type="Proteomes" id="UP000001868"/>
    </source>
</evidence>
<dbReference type="PANTHER" id="PTHR43194">
    <property type="entry name" value="HYDROLASE ALPHA/BETA FOLD FAMILY"/>
    <property type="match status" value="1"/>
</dbReference>
<dbReference type="InterPro" id="IPR050228">
    <property type="entry name" value="Carboxylesterase_BioH"/>
</dbReference>
<dbReference type="STRING" id="450851.PHZ_c0241"/>
<dbReference type="HOGENOM" id="CLU_051715_0_1_5"/>
<protein>
    <submittedName>
        <fullName evidence="2">Hydrolase, alpha/beta hydrolase fold family</fullName>
    </submittedName>
</protein>
<dbReference type="AlphaFoldDB" id="B4RD51"/>
<proteinExistence type="predicted"/>
<dbReference type="InterPro" id="IPR000073">
    <property type="entry name" value="AB_hydrolase_1"/>
</dbReference>
<dbReference type="PANTHER" id="PTHR43194:SF2">
    <property type="entry name" value="PEROXISOMAL MEMBRANE PROTEIN LPX1"/>
    <property type="match status" value="1"/>
</dbReference>
<dbReference type="EMBL" id="CP000747">
    <property type="protein sequence ID" value="ACG76655.1"/>
    <property type="molecule type" value="Genomic_DNA"/>
</dbReference>
<dbReference type="OrthoDB" id="9814966at2"/>
<reference evidence="2 3" key="1">
    <citation type="journal article" date="2008" name="BMC Genomics">
        <title>Complete genome of Phenylobacterium zucineum - a novel facultative intracellular bacterium isolated from human erythroleukemia cell line K562.</title>
        <authorList>
            <person name="Luo Y."/>
            <person name="Xu X."/>
            <person name="Ding Z."/>
            <person name="Liu Z."/>
            <person name="Zhang B."/>
            <person name="Yan Z."/>
            <person name="Sun J."/>
            <person name="Hu S."/>
            <person name="Hu X."/>
        </authorList>
    </citation>
    <scope>NUCLEOTIDE SEQUENCE [LARGE SCALE GENOMIC DNA]</scope>
    <source>
        <strain evidence="2 3">HLK1</strain>
    </source>
</reference>
<feature type="domain" description="AB hydrolase-1" evidence="1">
    <location>
        <begin position="4"/>
        <end position="239"/>
    </location>
</feature>
<dbReference type="KEGG" id="pzu:PHZ_c0241"/>